<feature type="signal peptide" evidence="2">
    <location>
        <begin position="1"/>
        <end position="17"/>
    </location>
</feature>
<proteinExistence type="predicted"/>
<reference evidence="4" key="1">
    <citation type="submission" date="2022-11" db="UniProtKB">
        <authorList>
            <consortium name="WormBaseParasite"/>
        </authorList>
    </citation>
    <scope>IDENTIFICATION</scope>
</reference>
<feature type="chain" id="PRO_5037043390" evidence="2">
    <location>
        <begin position="18"/>
        <end position="119"/>
    </location>
</feature>
<keyword evidence="1" id="KW-0472">Membrane</keyword>
<keyword evidence="1" id="KW-0812">Transmembrane</keyword>
<accession>A0A915HP27</accession>
<evidence type="ECO:0000256" key="1">
    <source>
        <dbReference type="SAM" id="Phobius"/>
    </source>
</evidence>
<evidence type="ECO:0000256" key="2">
    <source>
        <dbReference type="SAM" id="SignalP"/>
    </source>
</evidence>
<dbReference type="Proteomes" id="UP000887565">
    <property type="component" value="Unplaced"/>
</dbReference>
<name>A0A915HP27_ROMCU</name>
<dbReference type="WBParaSite" id="nRc.2.0.1.t03107-RA">
    <property type="protein sequence ID" value="nRc.2.0.1.t03107-RA"/>
    <property type="gene ID" value="nRc.2.0.1.g03107"/>
</dbReference>
<protein>
    <submittedName>
        <fullName evidence="4">Uncharacterized protein</fullName>
    </submittedName>
</protein>
<keyword evidence="3" id="KW-1185">Reference proteome</keyword>
<keyword evidence="1" id="KW-1133">Transmembrane helix</keyword>
<evidence type="ECO:0000313" key="3">
    <source>
        <dbReference type="Proteomes" id="UP000887565"/>
    </source>
</evidence>
<sequence length="119" mass="12737">MSPRALFLLTAVMATSAARTASCGGSKSSTTATNTTIVGDSIIVDNNDQGHSTLVLILSVLGGITLTALFLHCCWCCALYCLIGWRTRTLQKQIIARREKMPSDKDIVTKPYGLQACNA</sequence>
<evidence type="ECO:0000313" key="4">
    <source>
        <dbReference type="WBParaSite" id="nRc.2.0.1.t03107-RA"/>
    </source>
</evidence>
<dbReference type="AlphaFoldDB" id="A0A915HP27"/>
<organism evidence="3 4">
    <name type="scientific">Romanomermis culicivorax</name>
    <name type="common">Nematode worm</name>
    <dbReference type="NCBI Taxonomy" id="13658"/>
    <lineage>
        <taxon>Eukaryota</taxon>
        <taxon>Metazoa</taxon>
        <taxon>Ecdysozoa</taxon>
        <taxon>Nematoda</taxon>
        <taxon>Enoplea</taxon>
        <taxon>Dorylaimia</taxon>
        <taxon>Mermithida</taxon>
        <taxon>Mermithoidea</taxon>
        <taxon>Mermithidae</taxon>
        <taxon>Romanomermis</taxon>
    </lineage>
</organism>
<feature type="transmembrane region" description="Helical" evidence="1">
    <location>
        <begin position="54"/>
        <end position="83"/>
    </location>
</feature>
<keyword evidence="2" id="KW-0732">Signal</keyword>